<dbReference type="OMA" id="TEQEGWF"/>
<protein>
    <recommendedName>
        <fullName evidence="2">Yippee domain-containing protein</fullName>
    </recommendedName>
</protein>
<sequence>MADPQPESEPKPEAETEQEPKQELEAKPEPDPEPEAEPKQEWEPKLEGKPKPDPEPEPKPETEPELEAEPKSDPELEPESEPKLESEPEPESKSDPQLESESESQPETEPVSEWDSGWDSALESYTQSESETELELPIPITIRYEMNTESRFFLCSHCGNHVVSMDSCVVGVEGPGVNGIICHNPVNVESDDISRSKIVLYQRAVNVYCIACNGLVGERFVNWFLPTMNILCFPAGFITENHISDCLYESFQYLLRRTLNPSQKPQPCCFYFISLSLSSLSGTKQSNVPLLSSIPMAEPETKPEAEAEAEPQPQPELEPDPISVRYEMNAQSRFFLCRFCGNHVVTMDNCIVGVEGTDVNGIICRNPVNVEHDDTMSRSFLNRLPAVNVRCNACNKYIGEKFVGLTPPCPRVMEGSYLLHTDRMLYWNGTQLRYAPGAYDDRTT</sequence>
<dbReference type="PANTHER" id="PTHR34403:SF14">
    <property type="entry name" value="OS05G0225800 PROTEIN"/>
    <property type="match status" value="1"/>
</dbReference>
<feature type="compositionally biased region" description="Basic and acidic residues" evidence="1">
    <location>
        <begin position="8"/>
        <end position="96"/>
    </location>
</feature>
<dbReference type="PaxDb" id="3635-A0A1U8NR18"/>
<feature type="domain" description="Yippee" evidence="2">
    <location>
        <begin position="333"/>
        <end position="428"/>
    </location>
</feature>
<keyword evidence="3" id="KW-1185">Reference proteome</keyword>
<reference evidence="4" key="2">
    <citation type="submission" date="2025-08" db="UniProtKB">
        <authorList>
            <consortium name="RefSeq"/>
        </authorList>
    </citation>
    <scope>IDENTIFICATION</scope>
</reference>
<dbReference type="AlphaFoldDB" id="A0A1U8NR18"/>
<name>A0A1U8NR18_GOSHI</name>
<evidence type="ECO:0000313" key="4">
    <source>
        <dbReference type="RefSeq" id="XP_016741290.2"/>
    </source>
</evidence>
<reference evidence="3" key="1">
    <citation type="journal article" date="2020" name="Nat. Genet.">
        <title>Genomic diversifications of five Gossypium allopolyploid species and their impact on cotton improvement.</title>
        <authorList>
            <person name="Chen Z.J."/>
            <person name="Sreedasyam A."/>
            <person name="Ando A."/>
            <person name="Song Q."/>
            <person name="De Santiago L.M."/>
            <person name="Hulse-Kemp A.M."/>
            <person name="Ding M."/>
            <person name="Ye W."/>
            <person name="Kirkbride R.C."/>
            <person name="Jenkins J."/>
            <person name="Plott C."/>
            <person name="Lovell J."/>
            <person name="Lin Y.M."/>
            <person name="Vaughn R."/>
            <person name="Liu B."/>
            <person name="Simpson S."/>
            <person name="Scheffler B.E."/>
            <person name="Wen L."/>
            <person name="Saski C.A."/>
            <person name="Grover C.E."/>
            <person name="Hu G."/>
            <person name="Conover J.L."/>
            <person name="Carlson J.W."/>
            <person name="Shu S."/>
            <person name="Boston L.B."/>
            <person name="Williams M."/>
            <person name="Peterson D.G."/>
            <person name="McGee K."/>
            <person name="Jones D.C."/>
            <person name="Wendel J.F."/>
            <person name="Stelly D.M."/>
            <person name="Grimwood J."/>
            <person name="Schmutz J."/>
        </authorList>
    </citation>
    <scope>NUCLEOTIDE SEQUENCE [LARGE SCALE GENOMIC DNA]</scope>
    <source>
        <strain evidence="3">cv. TM-1</strain>
    </source>
</reference>
<evidence type="ECO:0000313" key="3">
    <source>
        <dbReference type="Proteomes" id="UP000818029"/>
    </source>
</evidence>
<feature type="region of interest" description="Disordered" evidence="1">
    <location>
        <begin position="299"/>
        <end position="320"/>
    </location>
</feature>
<evidence type="ECO:0000256" key="1">
    <source>
        <dbReference type="SAM" id="MobiDB-lite"/>
    </source>
</evidence>
<proteinExistence type="predicted"/>
<feature type="region of interest" description="Disordered" evidence="1">
    <location>
        <begin position="1"/>
        <end position="117"/>
    </location>
</feature>
<dbReference type="Proteomes" id="UP000818029">
    <property type="component" value="Chromosome D03"/>
</dbReference>
<gene>
    <name evidence="4" type="primary">LOC107950878</name>
</gene>
<evidence type="ECO:0000259" key="2">
    <source>
        <dbReference type="PROSITE" id="PS51792"/>
    </source>
</evidence>
<feature type="compositionally biased region" description="Acidic residues" evidence="1">
    <location>
        <begin position="98"/>
        <end position="112"/>
    </location>
</feature>
<dbReference type="PANTHER" id="PTHR34403">
    <property type="entry name" value="TOL-PAL SYSTEM PROTEIN TOLA"/>
    <property type="match status" value="1"/>
</dbReference>
<organism evidence="3 4">
    <name type="scientific">Gossypium hirsutum</name>
    <name type="common">Upland cotton</name>
    <name type="synonym">Gossypium mexicanum</name>
    <dbReference type="NCBI Taxonomy" id="3635"/>
    <lineage>
        <taxon>Eukaryota</taxon>
        <taxon>Viridiplantae</taxon>
        <taxon>Streptophyta</taxon>
        <taxon>Embryophyta</taxon>
        <taxon>Tracheophyta</taxon>
        <taxon>Spermatophyta</taxon>
        <taxon>Magnoliopsida</taxon>
        <taxon>eudicotyledons</taxon>
        <taxon>Gunneridae</taxon>
        <taxon>Pentapetalae</taxon>
        <taxon>rosids</taxon>
        <taxon>malvids</taxon>
        <taxon>Malvales</taxon>
        <taxon>Malvaceae</taxon>
        <taxon>Malvoideae</taxon>
        <taxon>Gossypium</taxon>
    </lineage>
</organism>
<dbReference type="RefSeq" id="XP_016741290.2">
    <property type="nucleotide sequence ID" value="XM_016885801.2"/>
</dbReference>
<dbReference type="KEGG" id="ghi:107950878"/>
<accession>A0A1U8NR18</accession>
<dbReference type="GeneID" id="107950878"/>
<dbReference type="InterPro" id="IPR050972">
    <property type="entry name" value="SDr-like"/>
</dbReference>
<dbReference type="InterPro" id="IPR034751">
    <property type="entry name" value="Yippee"/>
</dbReference>
<dbReference type="PROSITE" id="PS51792">
    <property type="entry name" value="YIPPEE"/>
    <property type="match status" value="1"/>
</dbReference>